<reference evidence="3 4" key="1">
    <citation type="submission" date="2019-08" db="EMBL/GenBank/DDBJ databases">
        <title>Draft genome sequences of two oriental melons (Cucumis melo L. var makuwa).</title>
        <authorList>
            <person name="Kwon S.-Y."/>
        </authorList>
    </citation>
    <scope>NUCLEOTIDE SEQUENCE [LARGE SCALE GENOMIC DNA]</scope>
    <source>
        <strain evidence="4">cv. SW 3</strain>
        <tissue evidence="3">Leaf</tissue>
    </source>
</reference>
<dbReference type="GO" id="GO:0015074">
    <property type="term" value="P:DNA integration"/>
    <property type="evidence" value="ECO:0007669"/>
    <property type="project" value="InterPro"/>
</dbReference>
<dbReference type="PANTHER" id="PTHR42648:SF27">
    <property type="entry name" value="RNA-DIRECTED DNA POLYMERASE"/>
    <property type="match status" value="1"/>
</dbReference>
<gene>
    <name evidence="3" type="ORF">E6C27_scaffold683G00020</name>
</gene>
<dbReference type="SUPFAM" id="SSF53098">
    <property type="entry name" value="Ribonuclease H-like"/>
    <property type="match status" value="1"/>
</dbReference>
<dbReference type="PROSITE" id="PS50994">
    <property type="entry name" value="INTEGRASE"/>
    <property type="match status" value="1"/>
</dbReference>
<name>A0A5A7V6M5_CUCMM</name>
<dbReference type="InterPro" id="IPR046796">
    <property type="entry name" value="Transposase_32_dom"/>
</dbReference>
<evidence type="ECO:0000256" key="1">
    <source>
        <dbReference type="SAM" id="MobiDB-lite"/>
    </source>
</evidence>
<evidence type="ECO:0000313" key="4">
    <source>
        <dbReference type="Proteomes" id="UP000321393"/>
    </source>
</evidence>
<dbReference type="AlphaFoldDB" id="A0A5A7V6M5"/>
<feature type="domain" description="Integrase catalytic" evidence="2">
    <location>
        <begin position="374"/>
        <end position="470"/>
    </location>
</feature>
<organism evidence="3 4">
    <name type="scientific">Cucumis melo var. makuwa</name>
    <name type="common">Oriental melon</name>
    <dbReference type="NCBI Taxonomy" id="1194695"/>
    <lineage>
        <taxon>Eukaryota</taxon>
        <taxon>Viridiplantae</taxon>
        <taxon>Streptophyta</taxon>
        <taxon>Embryophyta</taxon>
        <taxon>Tracheophyta</taxon>
        <taxon>Spermatophyta</taxon>
        <taxon>Magnoliopsida</taxon>
        <taxon>eudicotyledons</taxon>
        <taxon>Gunneridae</taxon>
        <taxon>Pentapetalae</taxon>
        <taxon>rosids</taxon>
        <taxon>fabids</taxon>
        <taxon>Cucurbitales</taxon>
        <taxon>Cucurbitaceae</taxon>
        <taxon>Benincaseae</taxon>
        <taxon>Cucumis</taxon>
    </lineage>
</organism>
<evidence type="ECO:0000313" key="3">
    <source>
        <dbReference type="EMBL" id="KAA0062900.1"/>
    </source>
</evidence>
<dbReference type="CDD" id="cd09272">
    <property type="entry name" value="RNase_HI_RT_Ty1"/>
    <property type="match status" value="1"/>
</dbReference>
<dbReference type="InterPro" id="IPR036397">
    <property type="entry name" value="RNaseH_sf"/>
</dbReference>
<dbReference type="InterPro" id="IPR039537">
    <property type="entry name" value="Retrotran_Ty1/copia-like"/>
</dbReference>
<dbReference type="Proteomes" id="UP000321393">
    <property type="component" value="Unassembled WGS sequence"/>
</dbReference>
<evidence type="ECO:0000259" key="2">
    <source>
        <dbReference type="PROSITE" id="PS50994"/>
    </source>
</evidence>
<dbReference type="Gene3D" id="3.30.420.10">
    <property type="entry name" value="Ribonuclease H-like superfamily/Ribonuclease H"/>
    <property type="match status" value="1"/>
</dbReference>
<dbReference type="EMBL" id="SSTE01003816">
    <property type="protein sequence ID" value="KAA0062900.1"/>
    <property type="molecule type" value="Genomic_DNA"/>
</dbReference>
<accession>A0A5A7V6M5</accession>
<feature type="compositionally biased region" description="Basic residues" evidence="1">
    <location>
        <begin position="345"/>
        <end position="364"/>
    </location>
</feature>
<dbReference type="PANTHER" id="PTHR42648">
    <property type="entry name" value="TRANSPOSASE, PUTATIVE-RELATED"/>
    <property type="match status" value="1"/>
</dbReference>
<dbReference type="InterPro" id="IPR012337">
    <property type="entry name" value="RNaseH-like_sf"/>
</dbReference>
<dbReference type="GO" id="GO:0003676">
    <property type="term" value="F:nucleic acid binding"/>
    <property type="evidence" value="ECO:0007669"/>
    <property type="project" value="InterPro"/>
</dbReference>
<sequence>MKIRMDVVHKFYDVKFNPSDLFITIEDEKFYFNVEVINELYNSPNDAEYLGQEIVTKSTKGLAKEALKVVAWPGIMSEVKPMKLRYQLYPHLTTKANVWMFFTKNKIFPTCYDSTISMDYTVILYCIMIKKAINLDEIIKAAILTWMEIPKEAMPFPSLMEKLCLKFLPSLVRYPEKNIPSRHIFSNFTSGLFTSSCSNASCSHLIDKVHLFMLSMNSSILQLLASEKLNGDNYVAWKSNLNTILVVDDLRMMHFNVAEVNGGVIDEANQVRFILESFPKSFIPFQTNAFLNKIEFNLTTLLNELQCFQNLTMGKVKEVEANVATTKRKFSRVSSSKSKVGLFKPNRKIEKKGKGKTPKQNKGKKTTEKGKTIKRLQSDRGGKYMDLQFQDYLIEHGIQSQLSAPSMPQQNGVPKRRNRTLLDMVRSMMIFAQLSDSFWGYALETAIYILNNVPSKSVSETPYELWKGRKGIVSRYQSNPGRDHWTVVKNILKYLRRTKHYMLVYGSKDLILTGYTDSDFQSDKDARKSTSGSVFTLNGGAVVWTSVKQSCIADSTMKVEYVPTCEAANEALQIHENLEVINTESTLNESTILSGKSYIEEMLQ</sequence>
<dbReference type="InterPro" id="IPR001584">
    <property type="entry name" value="Integrase_cat-core"/>
</dbReference>
<feature type="region of interest" description="Disordered" evidence="1">
    <location>
        <begin position="344"/>
        <end position="373"/>
    </location>
</feature>
<proteinExistence type="predicted"/>
<protein>
    <submittedName>
        <fullName evidence="3">Gag/pol protein</fullName>
    </submittedName>
</protein>
<dbReference type="Pfam" id="PF20167">
    <property type="entry name" value="Transposase_32"/>
    <property type="match status" value="1"/>
</dbReference>
<comment type="caution">
    <text evidence="3">The sequence shown here is derived from an EMBL/GenBank/DDBJ whole genome shotgun (WGS) entry which is preliminary data.</text>
</comment>